<accession>A0A3A1TXK1</accession>
<proteinExistence type="predicted"/>
<dbReference type="CDD" id="cd03316">
    <property type="entry name" value="MR_like"/>
    <property type="match status" value="1"/>
</dbReference>
<dbReference type="Proteomes" id="UP000265742">
    <property type="component" value="Unassembled WGS sequence"/>
</dbReference>
<dbReference type="Pfam" id="PF02746">
    <property type="entry name" value="MR_MLE_N"/>
    <property type="match status" value="1"/>
</dbReference>
<keyword evidence="3" id="KW-0460">Magnesium</keyword>
<evidence type="ECO:0000313" key="5">
    <source>
        <dbReference type="EMBL" id="RIX28500.1"/>
    </source>
</evidence>
<evidence type="ECO:0000313" key="6">
    <source>
        <dbReference type="Proteomes" id="UP000265742"/>
    </source>
</evidence>
<gene>
    <name evidence="5" type="ORF">D1781_13840</name>
</gene>
<dbReference type="SMART" id="SM00922">
    <property type="entry name" value="MR_MLE"/>
    <property type="match status" value="1"/>
</dbReference>
<dbReference type="SFLD" id="SFLDS00001">
    <property type="entry name" value="Enolase"/>
    <property type="match status" value="1"/>
</dbReference>
<dbReference type="GO" id="GO:0016836">
    <property type="term" value="F:hydro-lyase activity"/>
    <property type="evidence" value="ECO:0007669"/>
    <property type="project" value="TreeGrafter"/>
</dbReference>
<dbReference type="OrthoDB" id="9796450at2"/>
<dbReference type="PROSITE" id="PS00908">
    <property type="entry name" value="MR_MLE_1"/>
    <property type="match status" value="1"/>
</dbReference>
<dbReference type="GO" id="GO:0009063">
    <property type="term" value="P:amino acid catabolic process"/>
    <property type="evidence" value="ECO:0007669"/>
    <property type="project" value="InterPro"/>
</dbReference>
<dbReference type="GO" id="GO:0000287">
    <property type="term" value="F:magnesium ion binding"/>
    <property type="evidence" value="ECO:0007669"/>
    <property type="project" value="TreeGrafter"/>
</dbReference>
<dbReference type="InterPro" id="IPR013341">
    <property type="entry name" value="Mandelate_racemase_N_dom"/>
</dbReference>
<comment type="caution">
    <text evidence="5">The sequence shown here is derived from an EMBL/GenBank/DDBJ whole genome shotgun (WGS) entry which is preliminary data.</text>
</comment>
<dbReference type="RefSeq" id="WP_119482810.1">
    <property type="nucleotide sequence ID" value="NZ_QXTG01000002.1"/>
</dbReference>
<dbReference type="GO" id="GO:0016052">
    <property type="term" value="P:carbohydrate catabolic process"/>
    <property type="evidence" value="ECO:0007669"/>
    <property type="project" value="TreeGrafter"/>
</dbReference>
<dbReference type="InterPro" id="IPR018110">
    <property type="entry name" value="Mandel_Rmase/mucon_lact_enz_CS"/>
</dbReference>
<evidence type="ECO:0000256" key="3">
    <source>
        <dbReference type="ARBA" id="ARBA00022842"/>
    </source>
</evidence>
<dbReference type="AlphaFoldDB" id="A0A3A1TXK1"/>
<dbReference type="Gene3D" id="3.30.390.10">
    <property type="entry name" value="Enolase-like, N-terminal domain"/>
    <property type="match status" value="1"/>
</dbReference>
<dbReference type="InterPro" id="IPR046945">
    <property type="entry name" value="RHMD-like"/>
</dbReference>
<dbReference type="SUPFAM" id="SSF51604">
    <property type="entry name" value="Enolase C-terminal domain-like"/>
    <property type="match status" value="1"/>
</dbReference>
<feature type="domain" description="Mandelate racemase/muconate lactonizing enzyme C-terminal" evidence="4">
    <location>
        <begin position="139"/>
        <end position="239"/>
    </location>
</feature>
<dbReference type="SUPFAM" id="SSF54826">
    <property type="entry name" value="Enolase N-terminal domain-like"/>
    <property type="match status" value="1"/>
</dbReference>
<protein>
    <submittedName>
        <fullName evidence="5">Mandelate racemase/muconate lactonizing enzyme family protein</fullName>
    </submittedName>
</protein>
<organism evidence="5 6">
    <name type="scientific">Amnibacterium setariae</name>
    <dbReference type="NCBI Taxonomy" id="2306585"/>
    <lineage>
        <taxon>Bacteria</taxon>
        <taxon>Bacillati</taxon>
        <taxon>Actinomycetota</taxon>
        <taxon>Actinomycetes</taxon>
        <taxon>Micrococcales</taxon>
        <taxon>Microbacteriaceae</taxon>
        <taxon>Amnibacterium</taxon>
    </lineage>
</organism>
<evidence type="ECO:0000256" key="1">
    <source>
        <dbReference type="ARBA" id="ARBA00001946"/>
    </source>
</evidence>
<dbReference type="InterPro" id="IPR013342">
    <property type="entry name" value="Mandelate_racemase_C"/>
</dbReference>
<evidence type="ECO:0000259" key="4">
    <source>
        <dbReference type="SMART" id="SM00922"/>
    </source>
</evidence>
<evidence type="ECO:0000256" key="2">
    <source>
        <dbReference type="ARBA" id="ARBA00022723"/>
    </source>
</evidence>
<name>A0A3A1TXK1_9MICO</name>
<dbReference type="Pfam" id="PF13378">
    <property type="entry name" value="MR_MLE_C"/>
    <property type="match status" value="1"/>
</dbReference>
<dbReference type="Gene3D" id="3.20.20.120">
    <property type="entry name" value="Enolase-like C-terminal domain"/>
    <property type="match status" value="1"/>
</dbReference>
<dbReference type="InterPro" id="IPR029065">
    <property type="entry name" value="Enolase_C-like"/>
</dbReference>
<reference evidence="6" key="1">
    <citation type="submission" date="2018-09" db="EMBL/GenBank/DDBJ databases">
        <authorList>
            <person name="Kim I."/>
        </authorList>
    </citation>
    <scope>NUCLEOTIDE SEQUENCE [LARGE SCALE GENOMIC DNA]</scope>
    <source>
        <strain evidence="6">DD4a</strain>
    </source>
</reference>
<dbReference type="EMBL" id="QXTG01000002">
    <property type="protein sequence ID" value="RIX28500.1"/>
    <property type="molecule type" value="Genomic_DNA"/>
</dbReference>
<dbReference type="PANTHER" id="PTHR13794:SF58">
    <property type="entry name" value="MITOCHONDRIAL ENOLASE SUPERFAMILY MEMBER 1"/>
    <property type="match status" value="1"/>
</dbReference>
<dbReference type="PANTHER" id="PTHR13794">
    <property type="entry name" value="ENOLASE SUPERFAMILY, MANDELATE RACEMASE"/>
    <property type="match status" value="1"/>
</dbReference>
<dbReference type="InterPro" id="IPR036849">
    <property type="entry name" value="Enolase-like_C_sf"/>
</dbReference>
<keyword evidence="2" id="KW-0479">Metal-binding</keyword>
<dbReference type="InterPro" id="IPR029017">
    <property type="entry name" value="Enolase-like_N"/>
</dbReference>
<sequence length="393" mass="42053">MKITGYRILTTQHEWHRPVGDVNGVSEGTRTALHALVLTTDEGVEGIGLSASSLADVDRVFPAVDGEDPRSVTGLYDRMLAFAFKTGHNGLVFAAIGAIDQALWDLKAKAAGEPLWRLLGGRSRFVPGYASGLEFGLTDDELHDLYAAFADAGFSQAKIKGGRNVADDIRRLRIAQDVMRRNSADPALMFDANESWHRSQAVRHIRRIEAAVDLTWVEEPLRRWDAAGLADVRRSVDAGVATGENLTGLEQYRPLLAADAVDVVQFNGSWGITHALRVSTIAHAQDLPVSPVGLTSVTAAAATAMPNHLTSEVQDLGQPLGVTLDQRIEDGGIVLGDEPGAGIVLDEALILGLTPAAGWTRASGPHVRPARAGLRLVPEDSAPAVVETLEARR</sequence>
<keyword evidence="6" id="KW-1185">Reference proteome</keyword>
<comment type="cofactor">
    <cofactor evidence="1">
        <name>Mg(2+)</name>
        <dbReference type="ChEBI" id="CHEBI:18420"/>
    </cofactor>
</comment>